<proteinExistence type="predicted"/>
<organism evidence="4 5">
    <name type="scientific">Salvia divinorum</name>
    <name type="common">Maria pastora</name>
    <name type="synonym">Diviner's sage</name>
    <dbReference type="NCBI Taxonomy" id="28513"/>
    <lineage>
        <taxon>Eukaryota</taxon>
        <taxon>Viridiplantae</taxon>
        <taxon>Streptophyta</taxon>
        <taxon>Embryophyta</taxon>
        <taxon>Tracheophyta</taxon>
        <taxon>Spermatophyta</taxon>
        <taxon>Magnoliopsida</taxon>
        <taxon>eudicotyledons</taxon>
        <taxon>Gunneridae</taxon>
        <taxon>Pentapetalae</taxon>
        <taxon>asterids</taxon>
        <taxon>lamiids</taxon>
        <taxon>Lamiales</taxon>
        <taxon>Lamiaceae</taxon>
        <taxon>Nepetoideae</taxon>
        <taxon>Mentheae</taxon>
        <taxon>Salviinae</taxon>
        <taxon>Salvia</taxon>
        <taxon>Salvia subgen. Calosphace</taxon>
    </lineage>
</organism>
<dbReference type="Proteomes" id="UP001567538">
    <property type="component" value="Unassembled WGS sequence"/>
</dbReference>
<feature type="region of interest" description="Disordered" evidence="1">
    <location>
        <begin position="372"/>
        <end position="442"/>
    </location>
</feature>
<reference evidence="4 5" key="1">
    <citation type="submission" date="2024-06" db="EMBL/GenBank/DDBJ databases">
        <title>A chromosome level genome sequence of Diviner's sage (Salvia divinorum).</title>
        <authorList>
            <person name="Ford S.A."/>
            <person name="Ro D.-K."/>
            <person name="Ness R.W."/>
            <person name="Phillips M.A."/>
        </authorList>
    </citation>
    <scope>NUCLEOTIDE SEQUENCE [LARGE SCALE GENOMIC DNA]</scope>
    <source>
        <strain evidence="4">SAF-2024a</strain>
        <tissue evidence="4">Leaf</tissue>
    </source>
</reference>
<keyword evidence="5" id="KW-1185">Reference proteome</keyword>
<evidence type="ECO:0000259" key="3">
    <source>
        <dbReference type="Pfam" id="PF23041"/>
    </source>
</evidence>
<evidence type="ECO:0000256" key="2">
    <source>
        <dbReference type="SAM" id="Phobius"/>
    </source>
</evidence>
<feature type="compositionally biased region" description="Polar residues" evidence="1">
    <location>
        <begin position="402"/>
        <end position="442"/>
    </location>
</feature>
<feature type="domain" description="DUF7036" evidence="3">
    <location>
        <begin position="210"/>
        <end position="300"/>
    </location>
</feature>
<keyword evidence="2" id="KW-1133">Transmembrane helix</keyword>
<gene>
    <name evidence="4" type="ORF">AAHA92_06998</name>
</gene>
<accession>A0ABD1I9W2</accession>
<evidence type="ECO:0000313" key="5">
    <source>
        <dbReference type="Proteomes" id="UP001567538"/>
    </source>
</evidence>
<feature type="transmembrane region" description="Helical" evidence="2">
    <location>
        <begin position="467"/>
        <end position="489"/>
    </location>
</feature>
<evidence type="ECO:0000256" key="1">
    <source>
        <dbReference type="SAM" id="MobiDB-lite"/>
    </source>
</evidence>
<sequence>MGKAVNQQLPVVQQQPRHSSRTFLCQRCAVGVSRFFSFKCALVLMLSLAAFFSALFWVLPFRYEHPGFDAKTSVKLSATVQSYFQLQKPISELIPYISRLEYDVNEEIGVLSFKVAILSMHPTDTSNWNSLSNWTGVVFGFLPDPINSTTNPVALSVLKLSLIDLFLQQYNLTLTSTIFGEPSSFEILKFPGGVTIIPESTPLLSLPLVNFTLNSSIYDIKENLPVLKEQLKLGLHLTPNEMVYIQVTNKHGSTKDPPAMVEALVASDIPIQPERLRQLAQIITGSPSMENLGLDHSVFGKVKEISLSSFLNHSLYAPAPTPTPTPSPSPSLESAYHSGPSMAPSYSPGLSPNSHHAPAPCPTCYAYEPSPSPHNAHQHSLAPNSGSPSPTPIAAQGCQHCGSDNSPSPSPTARNLSPHSPRNSPVAVSTPQTAPTSSSYTHSCKYQNKNTYHSLRLQSFRYGIDDFLAYSLSIQCLYGLLTFLLLLWIS</sequence>
<feature type="domain" description="DUF7036" evidence="3">
    <location>
        <begin position="83"/>
        <end position="180"/>
    </location>
</feature>
<feature type="compositionally biased region" description="Pro residues" evidence="1">
    <location>
        <begin position="320"/>
        <end position="329"/>
    </location>
</feature>
<name>A0ABD1I9W2_SALDI</name>
<dbReference type="Pfam" id="PF23041">
    <property type="entry name" value="DUF7036"/>
    <property type="match status" value="2"/>
</dbReference>
<dbReference type="InterPro" id="IPR055464">
    <property type="entry name" value="DUF7036"/>
</dbReference>
<dbReference type="EMBL" id="JBEAFC010000003">
    <property type="protein sequence ID" value="KAL1564689.1"/>
    <property type="molecule type" value="Genomic_DNA"/>
</dbReference>
<keyword evidence="2" id="KW-0472">Membrane</keyword>
<comment type="caution">
    <text evidence="4">The sequence shown here is derived from an EMBL/GenBank/DDBJ whole genome shotgun (WGS) entry which is preliminary data.</text>
</comment>
<keyword evidence="2" id="KW-0812">Transmembrane</keyword>
<feature type="region of interest" description="Disordered" evidence="1">
    <location>
        <begin position="320"/>
        <end position="354"/>
    </location>
</feature>
<protein>
    <recommendedName>
        <fullName evidence="3">DUF7036 domain-containing protein</fullName>
    </recommendedName>
</protein>
<dbReference type="AlphaFoldDB" id="A0ABD1I9W2"/>
<feature type="transmembrane region" description="Helical" evidence="2">
    <location>
        <begin position="36"/>
        <end position="59"/>
    </location>
</feature>
<dbReference type="PANTHER" id="PTHR33826:SF4">
    <property type="entry name" value="F20B24.21"/>
    <property type="match status" value="1"/>
</dbReference>
<evidence type="ECO:0000313" key="4">
    <source>
        <dbReference type="EMBL" id="KAL1564689.1"/>
    </source>
</evidence>
<dbReference type="PANTHER" id="PTHR33826">
    <property type="entry name" value="F20B24.21"/>
    <property type="match status" value="1"/>
</dbReference>